<accession>F7NGK2</accession>
<dbReference type="GO" id="GO:0004553">
    <property type="term" value="F:hydrolase activity, hydrolyzing O-glycosyl compounds"/>
    <property type="evidence" value="ECO:0007669"/>
    <property type="project" value="InterPro"/>
</dbReference>
<dbReference type="InterPro" id="IPR010611">
    <property type="entry name" value="3D_dom"/>
</dbReference>
<dbReference type="PANTHER" id="PTHR39160:SF4">
    <property type="entry name" value="RESUSCITATION-PROMOTING FACTOR RPFB"/>
    <property type="match status" value="1"/>
</dbReference>
<dbReference type="InterPro" id="IPR036908">
    <property type="entry name" value="RlpA-like_sf"/>
</dbReference>
<dbReference type="STRING" id="1009370.ALO_05950"/>
<dbReference type="AlphaFoldDB" id="F7NGK2"/>
<dbReference type="GO" id="GO:0019867">
    <property type="term" value="C:outer membrane"/>
    <property type="evidence" value="ECO:0007669"/>
    <property type="project" value="InterPro"/>
</dbReference>
<dbReference type="Gene3D" id="2.40.40.10">
    <property type="entry name" value="RlpA-like domain"/>
    <property type="match status" value="1"/>
</dbReference>
<proteinExistence type="predicted"/>
<dbReference type="PANTHER" id="PTHR39160">
    <property type="entry name" value="CELL WALL-BINDING PROTEIN YOCH"/>
    <property type="match status" value="1"/>
</dbReference>
<keyword evidence="4" id="KW-1185">Reference proteome</keyword>
<dbReference type="Proteomes" id="UP000003240">
    <property type="component" value="Unassembled WGS sequence"/>
</dbReference>
<sequence length="125" mass="13835">MLFQPAIANDVSYEPRPGAEGFALTVQATAYTPFEEGMTSGTGLAYDGRPALPYQTIAVDPEVIPLGSSVRVPGYGWMLAHDTGNLILGNRIDICLEQEEEMTRFGVQTMEIYVVPPQKKYVMFW</sequence>
<dbReference type="CDD" id="cd14667">
    <property type="entry name" value="3D_containing_proteins"/>
    <property type="match status" value="1"/>
</dbReference>
<dbReference type="Pfam" id="PF06725">
    <property type="entry name" value="3D"/>
    <property type="match status" value="1"/>
</dbReference>
<gene>
    <name evidence="3" type="ORF">ALO_05950</name>
</gene>
<dbReference type="GO" id="GO:0009254">
    <property type="term" value="P:peptidoglycan turnover"/>
    <property type="evidence" value="ECO:0007669"/>
    <property type="project" value="InterPro"/>
</dbReference>
<name>F7NGK2_9FIRM</name>
<evidence type="ECO:0000256" key="1">
    <source>
        <dbReference type="ARBA" id="ARBA00022729"/>
    </source>
</evidence>
<comment type="caution">
    <text evidence="3">The sequence shown here is derived from an EMBL/GenBank/DDBJ whole genome shotgun (WGS) entry which is preliminary data.</text>
</comment>
<evidence type="ECO:0000259" key="2">
    <source>
        <dbReference type="Pfam" id="PF06725"/>
    </source>
</evidence>
<dbReference type="EMBL" id="AFGF01000049">
    <property type="protein sequence ID" value="EGO64806.1"/>
    <property type="molecule type" value="Genomic_DNA"/>
</dbReference>
<reference evidence="3 4" key="1">
    <citation type="journal article" date="2011" name="EMBO J.">
        <title>Structural diversity of bacterial flagellar motors.</title>
        <authorList>
            <person name="Chen S."/>
            <person name="Beeby M."/>
            <person name="Murphy G.E."/>
            <person name="Leadbetter J.R."/>
            <person name="Hendrixson D.R."/>
            <person name="Briegel A."/>
            <person name="Li Z."/>
            <person name="Shi J."/>
            <person name="Tocheva E.I."/>
            <person name="Muller A."/>
            <person name="Dobro M.J."/>
            <person name="Jensen G.J."/>
        </authorList>
    </citation>
    <scope>NUCLEOTIDE SEQUENCE [LARGE SCALE GENOMIC DNA]</scope>
    <source>
        <strain evidence="3 4">DSM 6540</strain>
    </source>
</reference>
<dbReference type="InterPro" id="IPR051933">
    <property type="entry name" value="Resuscitation_pf_RpfB"/>
</dbReference>
<evidence type="ECO:0000313" key="3">
    <source>
        <dbReference type="EMBL" id="EGO64806.1"/>
    </source>
</evidence>
<dbReference type="SUPFAM" id="SSF50685">
    <property type="entry name" value="Barwin-like endoglucanases"/>
    <property type="match status" value="1"/>
</dbReference>
<protein>
    <submittedName>
        <fullName evidence="3">3D domain protein</fullName>
    </submittedName>
</protein>
<evidence type="ECO:0000313" key="4">
    <source>
        <dbReference type="Proteomes" id="UP000003240"/>
    </source>
</evidence>
<organism evidence="3 4">
    <name type="scientific">Acetonema longum DSM 6540</name>
    <dbReference type="NCBI Taxonomy" id="1009370"/>
    <lineage>
        <taxon>Bacteria</taxon>
        <taxon>Bacillati</taxon>
        <taxon>Bacillota</taxon>
        <taxon>Negativicutes</taxon>
        <taxon>Acetonemataceae</taxon>
        <taxon>Acetonema</taxon>
    </lineage>
</organism>
<feature type="domain" description="3D" evidence="2">
    <location>
        <begin position="56"/>
        <end position="115"/>
    </location>
</feature>
<dbReference type="InterPro" id="IPR059180">
    <property type="entry name" value="3D_YorM"/>
</dbReference>
<dbReference type="eggNOG" id="COG3584">
    <property type="taxonomic scope" value="Bacteria"/>
</dbReference>
<keyword evidence="1" id="KW-0732">Signal</keyword>